<feature type="domain" description="DUF4440" evidence="2">
    <location>
        <begin position="42"/>
        <end position="153"/>
    </location>
</feature>
<dbReference type="Proteomes" id="UP001179363">
    <property type="component" value="Unassembled WGS sequence"/>
</dbReference>
<accession>A0ABS9EHR0</accession>
<dbReference type="InterPro" id="IPR027843">
    <property type="entry name" value="DUF4440"/>
</dbReference>
<evidence type="ECO:0000313" key="3">
    <source>
        <dbReference type="EMBL" id="MCF4101872.1"/>
    </source>
</evidence>
<dbReference type="Pfam" id="PF14534">
    <property type="entry name" value="DUF4440"/>
    <property type="match status" value="1"/>
</dbReference>
<reference evidence="3" key="1">
    <citation type="submission" date="2022-01" db="EMBL/GenBank/DDBJ databases">
        <title>Gillisia lutea sp. nov., isolated from marine plastic residues from the Malvarosa beach (Valencia, Spain).</title>
        <authorList>
            <person name="Vidal-Verdu A."/>
            <person name="Molina-Menor E."/>
            <person name="Satari L."/>
            <person name="Pascual J."/>
            <person name="Pereto J."/>
            <person name="Porcar M."/>
        </authorList>
    </citation>
    <scope>NUCLEOTIDE SEQUENCE</scope>
    <source>
        <strain evidence="3">M10.2A</strain>
    </source>
</reference>
<dbReference type="SUPFAM" id="SSF54427">
    <property type="entry name" value="NTF2-like"/>
    <property type="match status" value="1"/>
</dbReference>
<name>A0ABS9EHR0_9FLAO</name>
<evidence type="ECO:0000256" key="1">
    <source>
        <dbReference type="SAM" id="SignalP"/>
    </source>
</evidence>
<evidence type="ECO:0000313" key="4">
    <source>
        <dbReference type="Proteomes" id="UP001179363"/>
    </source>
</evidence>
<evidence type="ECO:0000259" key="2">
    <source>
        <dbReference type="Pfam" id="PF14534"/>
    </source>
</evidence>
<feature type="chain" id="PRO_5045719558" evidence="1">
    <location>
        <begin position="24"/>
        <end position="160"/>
    </location>
</feature>
<protein>
    <submittedName>
        <fullName evidence="3">Nuclear transport factor 2 family protein</fullName>
    </submittedName>
</protein>
<dbReference type="Gene3D" id="3.10.450.50">
    <property type="match status" value="1"/>
</dbReference>
<dbReference type="PROSITE" id="PS51257">
    <property type="entry name" value="PROKAR_LIPOPROTEIN"/>
    <property type="match status" value="1"/>
</dbReference>
<organism evidence="3 4">
    <name type="scientific">Gillisia lutea</name>
    <dbReference type="NCBI Taxonomy" id="2909668"/>
    <lineage>
        <taxon>Bacteria</taxon>
        <taxon>Pseudomonadati</taxon>
        <taxon>Bacteroidota</taxon>
        <taxon>Flavobacteriia</taxon>
        <taxon>Flavobacteriales</taxon>
        <taxon>Flavobacteriaceae</taxon>
        <taxon>Gillisia</taxon>
    </lineage>
</organism>
<dbReference type="InterPro" id="IPR032710">
    <property type="entry name" value="NTF2-like_dom_sf"/>
</dbReference>
<comment type="caution">
    <text evidence="3">The sequence shown here is derived from an EMBL/GenBank/DDBJ whole genome shotgun (WGS) entry which is preliminary data.</text>
</comment>
<sequence length="160" mass="18256">MKILQFFFLSLSLSIGFISSCYTQTPIAKTYVPEDPELYNAIVKMDSIFFDAYNNCNIDKQASILADDIEFYHDQSGLSTSKQDILDATKRNICGKVTRELVKGSIQVYPLKGFGAVEMGMHKFHNNQEPANTPSKASKFIVIWKFQNDNWQIFRVVSLH</sequence>
<gene>
    <name evidence="3" type="ORF">L1I30_09355</name>
</gene>
<keyword evidence="1" id="KW-0732">Signal</keyword>
<dbReference type="EMBL" id="JAKGTH010000008">
    <property type="protein sequence ID" value="MCF4101872.1"/>
    <property type="molecule type" value="Genomic_DNA"/>
</dbReference>
<dbReference type="RefSeq" id="WP_236134015.1">
    <property type="nucleotide sequence ID" value="NZ_JAKGTH010000008.1"/>
</dbReference>
<proteinExistence type="predicted"/>
<feature type="signal peptide" evidence="1">
    <location>
        <begin position="1"/>
        <end position="23"/>
    </location>
</feature>
<keyword evidence="4" id="KW-1185">Reference proteome</keyword>